<proteinExistence type="predicted"/>
<sequence>MVIVYGRATAHAVSCTKLGHHGLPRGLLAVELLYAIGENTSSRFITSGSKVTLTFDADKLFSLCFCAIHKQTLNMVGFVKKIKTEAFEVRNL</sequence>
<dbReference type="EMBL" id="JACVVK020000333">
    <property type="protein sequence ID" value="KAK7478096.1"/>
    <property type="molecule type" value="Genomic_DNA"/>
</dbReference>
<accession>A0ABD0JTG9</accession>
<reference evidence="1 2" key="1">
    <citation type="journal article" date="2023" name="Sci. Data">
        <title>Genome assembly of the Korean intertidal mud-creeper Batillaria attramentaria.</title>
        <authorList>
            <person name="Patra A.K."/>
            <person name="Ho P.T."/>
            <person name="Jun S."/>
            <person name="Lee S.J."/>
            <person name="Kim Y."/>
            <person name="Won Y.J."/>
        </authorList>
    </citation>
    <scope>NUCLEOTIDE SEQUENCE [LARGE SCALE GENOMIC DNA]</scope>
    <source>
        <strain evidence="1">Wonlab-2016</strain>
    </source>
</reference>
<evidence type="ECO:0000313" key="1">
    <source>
        <dbReference type="EMBL" id="KAK7478096.1"/>
    </source>
</evidence>
<keyword evidence="2" id="KW-1185">Reference proteome</keyword>
<dbReference type="AlphaFoldDB" id="A0ABD0JTG9"/>
<comment type="caution">
    <text evidence="1">The sequence shown here is derived from an EMBL/GenBank/DDBJ whole genome shotgun (WGS) entry which is preliminary data.</text>
</comment>
<dbReference type="Proteomes" id="UP001519460">
    <property type="component" value="Unassembled WGS sequence"/>
</dbReference>
<name>A0ABD0JTG9_9CAEN</name>
<protein>
    <submittedName>
        <fullName evidence="1">Uncharacterized protein</fullName>
    </submittedName>
</protein>
<evidence type="ECO:0000313" key="2">
    <source>
        <dbReference type="Proteomes" id="UP001519460"/>
    </source>
</evidence>
<gene>
    <name evidence="1" type="ORF">BaRGS_00030631</name>
</gene>
<organism evidence="1 2">
    <name type="scientific">Batillaria attramentaria</name>
    <dbReference type="NCBI Taxonomy" id="370345"/>
    <lineage>
        <taxon>Eukaryota</taxon>
        <taxon>Metazoa</taxon>
        <taxon>Spiralia</taxon>
        <taxon>Lophotrochozoa</taxon>
        <taxon>Mollusca</taxon>
        <taxon>Gastropoda</taxon>
        <taxon>Caenogastropoda</taxon>
        <taxon>Sorbeoconcha</taxon>
        <taxon>Cerithioidea</taxon>
        <taxon>Batillariidae</taxon>
        <taxon>Batillaria</taxon>
    </lineage>
</organism>